<dbReference type="InterPro" id="IPR042098">
    <property type="entry name" value="TauD-like_sf"/>
</dbReference>
<organism evidence="3 4">
    <name type="scientific">Sulfuricella denitrificans (strain DSM 22764 / NBRC 105220 / skB26)</name>
    <dbReference type="NCBI Taxonomy" id="1163617"/>
    <lineage>
        <taxon>Bacteria</taxon>
        <taxon>Pseudomonadati</taxon>
        <taxon>Pseudomonadota</taxon>
        <taxon>Betaproteobacteria</taxon>
        <taxon>Nitrosomonadales</taxon>
        <taxon>Sulfuricellaceae</taxon>
        <taxon>Sulfuricella</taxon>
    </lineage>
</organism>
<sequence length="300" mass="33871">MQSPFVLENESAYQAWRSRKLEAYPTHLGQILVEINDPRSLTQAEHQAILQVCQKTNMVVYASKTGSDPDKDIPRLLGKRYGLERLNCNMLADDDGLTSLRVVEGGQHHDFIPYSNKPIKWHTDGYYNTPEHQIWGLQLHCVQSSAEGGENALLDHEIAYLLMRDENPGFIRALMQSDAMTIPARVEEDGVARPDAVGPVFSVHPESGDLHMRYTARTRSIVWKQDDLTLAAVAFLEKLLVSDLPFIYRGRLESGMGLVSNNVLHDRAGFNDTPDKKRLLYRARYYDRIAGTGVSEVYGL</sequence>
<keyword evidence="4" id="KW-1185">Reference proteome</keyword>
<dbReference type="SUPFAM" id="SSF51197">
    <property type="entry name" value="Clavaminate synthase-like"/>
    <property type="match status" value="1"/>
</dbReference>
<name>S6AES5_SULDS</name>
<evidence type="ECO:0000259" key="2">
    <source>
        <dbReference type="Pfam" id="PF02668"/>
    </source>
</evidence>
<proteinExistence type="predicted"/>
<reference evidence="3 4" key="1">
    <citation type="journal article" date="2012" name="Appl. Environ. Microbiol.">
        <title>Draft genome sequence of a psychrotolerant sulfur-oxidizing bacterium, Sulfuricella denitrificans skB26, and proteomic insights into cold adaptation.</title>
        <authorList>
            <person name="Watanabe T."/>
            <person name="Kojima H."/>
            <person name="Fukui M."/>
        </authorList>
    </citation>
    <scope>NUCLEOTIDE SEQUENCE [LARGE SCALE GENOMIC DNA]</scope>
    <source>
        <strain evidence="4">skB26</strain>
    </source>
</reference>
<gene>
    <name evidence="3" type="ORF">SCD_n00462</name>
</gene>
<dbReference type="AlphaFoldDB" id="S6AES5"/>
<dbReference type="eggNOG" id="COG2175">
    <property type="taxonomic scope" value="Bacteria"/>
</dbReference>
<dbReference type="STRING" id="1163617.SCD_n00462"/>
<dbReference type="InterPro" id="IPR003819">
    <property type="entry name" value="TauD/TfdA-like"/>
</dbReference>
<dbReference type="GO" id="GO:0016706">
    <property type="term" value="F:2-oxoglutarate-dependent dioxygenase activity"/>
    <property type="evidence" value="ECO:0007669"/>
    <property type="project" value="UniProtKB-ARBA"/>
</dbReference>
<dbReference type="HOGENOM" id="CLU_952821_0_0_4"/>
<accession>S6AES5</accession>
<dbReference type="Proteomes" id="UP000015559">
    <property type="component" value="Chromosome"/>
</dbReference>
<protein>
    <recommendedName>
        <fullName evidence="2">TauD/TfdA-like domain-containing protein</fullName>
    </recommendedName>
</protein>
<evidence type="ECO:0000313" key="3">
    <source>
        <dbReference type="EMBL" id="BAN34311.1"/>
    </source>
</evidence>
<dbReference type="Gene3D" id="3.60.130.10">
    <property type="entry name" value="Clavaminate synthase-like"/>
    <property type="match status" value="1"/>
</dbReference>
<dbReference type="KEGG" id="sdr:SCD_n00462"/>
<dbReference type="Pfam" id="PF02668">
    <property type="entry name" value="TauD"/>
    <property type="match status" value="1"/>
</dbReference>
<feature type="domain" description="TauD/TfdA-like" evidence="2">
    <location>
        <begin position="93"/>
        <end position="283"/>
    </location>
</feature>
<keyword evidence="1" id="KW-0560">Oxidoreductase</keyword>
<dbReference type="EMBL" id="AP013066">
    <property type="protein sequence ID" value="BAN34311.1"/>
    <property type="molecule type" value="Genomic_DNA"/>
</dbReference>
<evidence type="ECO:0000256" key="1">
    <source>
        <dbReference type="ARBA" id="ARBA00023002"/>
    </source>
</evidence>
<evidence type="ECO:0000313" key="4">
    <source>
        <dbReference type="Proteomes" id="UP000015559"/>
    </source>
</evidence>
<dbReference type="RefSeq" id="WP_009206743.1">
    <property type="nucleotide sequence ID" value="NC_022357.1"/>
</dbReference>